<feature type="region of interest" description="Disordered" evidence="1">
    <location>
        <begin position="223"/>
        <end position="299"/>
    </location>
</feature>
<dbReference type="AlphaFoldDB" id="A0A8K0JL17"/>
<keyword evidence="4" id="KW-1185">Reference proteome</keyword>
<evidence type="ECO:0000313" key="4">
    <source>
        <dbReference type="Proteomes" id="UP000812966"/>
    </source>
</evidence>
<proteinExistence type="predicted"/>
<dbReference type="PANTHER" id="PTHR39460:SF1">
    <property type="entry name" value="C6 TRANSCRIPTION FACTOR"/>
    <property type="match status" value="1"/>
</dbReference>
<feature type="compositionally biased region" description="Low complexity" evidence="1">
    <location>
        <begin position="10"/>
        <end position="35"/>
    </location>
</feature>
<dbReference type="InterPro" id="IPR056146">
    <property type="entry name" value="DUF7729"/>
</dbReference>
<organism evidence="3 4">
    <name type="scientific">Filobasidium floriforme</name>
    <dbReference type="NCBI Taxonomy" id="5210"/>
    <lineage>
        <taxon>Eukaryota</taxon>
        <taxon>Fungi</taxon>
        <taxon>Dikarya</taxon>
        <taxon>Basidiomycota</taxon>
        <taxon>Agaricomycotina</taxon>
        <taxon>Tremellomycetes</taxon>
        <taxon>Filobasidiales</taxon>
        <taxon>Filobasidiaceae</taxon>
        <taxon>Filobasidium</taxon>
    </lineage>
</organism>
<evidence type="ECO:0000313" key="3">
    <source>
        <dbReference type="EMBL" id="KAG7539609.1"/>
    </source>
</evidence>
<feature type="region of interest" description="Disordered" evidence="1">
    <location>
        <begin position="62"/>
        <end position="89"/>
    </location>
</feature>
<comment type="caution">
    <text evidence="3">The sequence shown here is derived from an EMBL/GenBank/DDBJ whole genome shotgun (WGS) entry which is preliminary data.</text>
</comment>
<sequence length="605" mass="62408">MTISHRRQSRLLPSSSSSLSSSSNPSSSSSSSTRPSLSLTVCTTLLTLTLLSPCSTPVFASPTPSPGLTPGSGLGLGAGSQSGSGSGFLTPSWSTLSSSSSSSTAGSTAVSPASSPSFQTTFGSIPVDEVEVGEEVKLVGLGYESALGLVSTPSTSSSKLHAGSDIHVEVDVGALHPEPIISIPQEETEEDLENNQSSTSTWLKGLRSYFSLSVRSARSLSPTLVMEDDTPRDTSRTDQARNSGVGSGKTGRRREGDEQDIAGLGKRRRGKFFGRAEGGEDDQAEAGSDPGVPDGSGTVETITAADVDTTDINANTTTTGYLSTPLPTAPTTALPLADSFPMPLDSTLSYSLTNSCVAFLTEFLTSGEMAGSGVKGHGGEGGICKPFGLLLGSSSGWADLIRQPDQLNPALSQICHPSSTADSDECSAFFGSMAKEMVKPGNCRQELQQGNTVALSVYRGFQFYDMMQQAACLQDQGTGAYCYLEAMSADRPDDAYLWSIPGGNTLPSTTKPTCSACSKSLLDLYATAPSIKTSSDIPKSAYGPSFGDTVADVLLLFTDRCGAGFLDVKLASAATSGATGKLGVGLESLVLGVMVSLVVMMAISV</sequence>
<evidence type="ECO:0000256" key="1">
    <source>
        <dbReference type="SAM" id="MobiDB-lite"/>
    </source>
</evidence>
<reference evidence="3" key="1">
    <citation type="submission" date="2020-04" db="EMBL/GenBank/DDBJ databases">
        <title>Analysis of mating type loci in Filobasidium floriforme.</title>
        <authorList>
            <person name="Nowrousian M."/>
        </authorList>
    </citation>
    <scope>NUCLEOTIDE SEQUENCE</scope>
    <source>
        <strain evidence="3">CBS 6242</strain>
    </source>
</reference>
<evidence type="ECO:0000259" key="2">
    <source>
        <dbReference type="Pfam" id="PF24855"/>
    </source>
</evidence>
<dbReference type="Pfam" id="PF24855">
    <property type="entry name" value="DUF7729"/>
    <property type="match status" value="1"/>
</dbReference>
<dbReference type="EMBL" id="JABELV010000064">
    <property type="protein sequence ID" value="KAG7539609.1"/>
    <property type="molecule type" value="Genomic_DNA"/>
</dbReference>
<feature type="region of interest" description="Disordered" evidence="1">
    <location>
        <begin position="1"/>
        <end position="35"/>
    </location>
</feature>
<name>A0A8K0JL17_9TREE</name>
<dbReference type="Proteomes" id="UP000812966">
    <property type="component" value="Unassembled WGS sequence"/>
</dbReference>
<gene>
    <name evidence="3" type="ORF">FFLO_03485</name>
</gene>
<feature type="domain" description="DUF7729" evidence="2">
    <location>
        <begin position="340"/>
        <end position="533"/>
    </location>
</feature>
<dbReference type="PANTHER" id="PTHR39460">
    <property type="entry name" value="EXPRESSED PROTEIN"/>
    <property type="match status" value="1"/>
</dbReference>
<feature type="compositionally biased region" description="Gly residues" evidence="1">
    <location>
        <begin position="70"/>
        <end position="86"/>
    </location>
</feature>
<protein>
    <recommendedName>
        <fullName evidence="2">DUF7729 domain-containing protein</fullName>
    </recommendedName>
</protein>
<feature type="compositionally biased region" description="Basic and acidic residues" evidence="1">
    <location>
        <begin position="229"/>
        <end position="239"/>
    </location>
</feature>
<accession>A0A8K0JL17</accession>